<dbReference type="OrthoDB" id="7205533at2"/>
<dbReference type="PANTHER" id="PTHR43617">
    <property type="entry name" value="L-AMINO ACID N-ACETYLTRANSFERASE"/>
    <property type="match status" value="1"/>
</dbReference>
<evidence type="ECO:0000313" key="2">
    <source>
        <dbReference type="EMBL" id="ANF96256.1"/>
    </source>
</evidence>
<protein>
    <submittedName>
        <fullName evidence="2">GNAT family acetyltransferase</fullName>
    </submittedName>
</protein>
<reference evidence="3" key="1">
    <citation type="submission" date="2015-10" db="EMBL/GenBank/DDBJ databases">
        <title>Genome of Paenibacillus bovis sp. nov.</title>
        <authorList>
            <person name="Wu Z."/>
            <person name="Gao C."/>
            <person name="Liu Z."/>
            <person name="Zheng H."/>
        </authorList>
    </citation>
    <scope>NUCLEOTIDE SEQUENCE [LARGE SCALE GENOMIC DNA]</scope>
    <source>
        <strain evidence="3">BD3526</strain>
    </source>
</reference>
<reference evidence="2 3" key="2">
    <citation type="journal article" date="2016" name="Int. J. Syst. Evol. Microbiol.">
        <title>Paenibacillus bovis sp. nov., isolated from raw yak (Bos grunniens) milk.</title>
        <authorList>
            <person name="Gao C."/>
            <person name="Han J."/>
            <person name="Liu Z."/>
            <person name="Xu X."/>
            <person name="Hang F."/>
            <person name="Wu Z."/>
        </authorList>
    </citation>
    <scope>NUCLEOTIDE SEQUENCE [LARGE SCALE GENOMIC DNA]</scope>
    <source>
        <strain evidence="2 3">BD3526</strain>
    </source>
</reference>
<dbReference type="SUPFAM" id="SSF55729">
    <property type="entry name" value="Acyl-CoA N-acyltransferases (Nat)"/>
    <property type="match status" value="1"/>
</dbReference>
<keyword evidence="2" id="KW-0808">Transferase</keyword>
<dbReference type="AlphaFoldDB" id="A0A172ZF34"/>
<dbReference type="InterPro" id="IPR000182">
    <property type="entry name" value="GNAT_dom"/>
</dbReference>
<dbReference type="InterPro" id="IPR016181">
    <property type="entry name" value="Acyl_CoA_acyltransferase"/>
</dbReference>
<dbReference type="CDD" id="cd04301">
    <property type="entry name" value="NAT_SF"/>
    <property type="match status" value="1"/>
</dbReference>
<dbReference type="EMBL" id="CP013023">
    <property type="protein sequence ID" value="ANF96256.1"/>
    <property type="molecule type" value="Genomic_DNA"/>
</dbReference>
<dbReference type="PANTHER" id="PTHR43617:SF33">
    <property type="entry name" value="SPORE COAT POLYSACCHARIDE BIOSYNTHESIS PROTEIN SPSD"/>
    <property type="match status" value="1"/>
</dbReference>
<dbReference type="Gene3D" id="3.40.630.30">
    <property type="match status" value="1"/>
</dbReference>
<sequence>MNISIRKCTIEDASELQQIGYETFDETFRDQNSSENMNAYLEQAFDLNRVRQELSHTQSQFFFVYADNNLAGYLKVNTGDAQSEQMGDEALEIERIYVRRSFQKQGIGQYLFDQTLAIAVQSGKQQVWLGVWEKNENAIVFYRKLGFVQTGAHSFYMGDEEQIDFLMVKDLSAADLQT</sequence>
<organism evidence="2 3">
    <name type="scientific">Paenibacillus bovis</name>
    <dbReference type="NCBI Taxonomy" id="1616788"/>
    <lineage>
        <taxon>Bacteria</taxon>
        <taxon>Bacillati</taxon>
        <taxon>Bacillota</taxon>
        <taxon>Bacilli</taxon>
        <taxon>Bacillales</taxon>
        <taxon>Paenibacillaceae</taxon>
        <taxon>Paenibacillus</taxon>
    </lineage>
</organism>
<proteinExistence type="predicted"/>
<name>A0A172ZF34_9BACL</name>
<dbReference type="PROSITE" id="PS51186">
    <property type="entry name" value="GNAT"/>
    <property type="match status" value="1"/>
</dbReference>
<evidence type="ECO:0000313" key="3">
    <source>
        <dbReference type="Proteomes" id="UP000078148"/>
    </source>
</evidence>
<dbReference type="InterPro" id="IPR050276">
    <property type="entry name" value="MshD_Acetyltransferase"/>
</dbReference>
<dbReference type="STRING" id="1616788.AR543_09755"/>
<feature type="domain" description="N-acetyltransferase" evidence="1">
    <location>
        <begin position="3"/>
        <end position="172"/>
    </location>
</feature>
<dbReference type="Pfam" id="PF00583">
    <property type="entry name" value="Acetyltransf_1"/>
    <property type="match status" value="1"/>
</dbReference>
<gene>
    <name evidence="2" type="ORF">AR543_09755</name>
</gene>
<dbReference type="KEGG" id="pbv:AR543_09755"/>
<accession>A0A172ZF34</accession>
<evidence type="ECO:0000259" key="1">
    <source>
        <dbReference type="PROSITE" id="PS51186"/>
    </source>
</evidence>
<dbReference type="RefSeq" id="WP_060533951.1">
    <property type="nucleotide sequence ID" value="NZ_CP013023.1"/>
</dbReference>
<dbReference type="GO" id="GO:0016747">
    <property type="term" value="F:acyltransferase activity, transferring groups other than amino-acyl groups"/>
    <property type="evidence" value="ECO:0007669"/>
    <property type="project" value="InterPro"/>
</dbReference>
<keyword evidence="3" id="KW-1185">Reference proteome</keyword>
<dbReference type="Proteomes" id="UP000078148">
    <property type="component" value="Chromosome"/>
</dbReference>